<evidence type="ECO:0000313" key="3">
    <source>
        <dbReference type="EMBL" id="KAK7014727.1"/>
    </source>
</evidence>
<sequence>MAKSPSNVDPATGRPTGSEDDSPPAAAPARQSPTPGPEALQNNLDDTASPVQGGALAPGVEDSFISEAPNEDLYTVQPVTIPDSLIDPRLRDASHTEQDERSDTATDASEVAGTVPDVPGFSTPSHSRSSVTPLRLLGTCDTAFLATPSSSDRSLTPSSNFSSSPFSSPSKPARQRPTKANPCFGEVVGVYRGSKLLTVRRTRHRREEKKKQNPSHDDAGVNIPKVFYDRTRRFMTKLEDLAEDTGAWVHFSAQHPTANEPFIHFTSRRLRTEGGDLLDGLHQANHQLYTSLMSARRCDTTQLAAKLAHANEELARVNAEAEAKIVEAKKVAAAEAESKLAEAHAAKEAAEKDFQRIRAALSLAGIVIPGLTTDKA</sequence>
<accession>A0AAW0AN95</accession>
<feature type="compositionally biased region" description="Low complexity" evidence="2">
    <location>
        <begin position="147"/>
        <end position="170"/>
    </location>
</feature>
<feature type="region of interest" description="Disordered" evidence="2">
    <location>
        <begin position="1"/>
        <end position="133"/>
    </location>
</feature>
<evidence type="ECO:0000256" key="2">
    <source>
        <dbReference type="SAM" id="MobiDB-lite"/>
    </source>
</evidence>
<feature type="compositionally biased region" description="Polar residues" evidence="2">
    <location>
        <begin position="40"/>
        <end position="50"/>
    </location>
</feature>
<keyword evidence="4" id="KW-1185">Reference proteome</keyword>
<evidence type="ECO:0000256" key="1">
    <source>
        <dbReference type="SAM" id="Coils"/>
    </source>
</evidence>
<name>A0AAW0AN95_9AGAR</name>
<feature type="compositionally biased region" description="Polar residues" evidence="2">
    <location>
        <begin position="122"/>
        <end position="132"/>
    </location>
</feature>
<gene>
    <name evidence="3" type="ORF">VNI00_019315</name>
</gene>
<dbReference type="AlphaFoldDB" id="A0AAW0AN95"/>
<feature type="region of interest" description="Disordered" evidence="2">
    <location>
        <begin position="202"/>
        <end position="222"/>
    </location>
</feature>
<feature type="compositionally biased region" description="Basic and acidic residues" evidence="2">
    <location>
        <begin position="86"/>
        <end position="104"/>
    </location>
</feature>
<proteinExistence type="predicted"/>
<protein>
    <submittedName>
        <fullName evidence="3">Uncharacterized protein</fullName>
    </submittedName>
</protein>
<feature type="compositionally biased region" description="Basic and acidic residues" evidence="2">
    <location>
        <begin position="209"/>
        <end position="219"/>
    </location>
</feature>
<keyword evidence="1" id="KW-0175">Coiled coil</keyword>
<feature type="region of interest" description="Disordered" evidence="2">
    <location>
        <begin position="147"/>
        <end position="181"/>
    </location>
</feature>
<organism evidence="3 4">
    <name type="scientific">Paramarasmius palmivorus</name>
    <dbReference type="NCBI Taxonomy" id="297713"/>
    <lineage>
        <taxon>Eukaryota</taxon>
        <taxon>Fungi</taxon>
        <taxon>Dikarya</taxon>
        <taxon>Basidiomycota</taxon>
        <taxon>Agaricomycotina</taxon>
        <taxon>Agaricomycetes</taxon>
        <taxon>Agaricomycetidae</taxon>
        <taxon>Agaricales</taxon>
        <taxon>Marasmiineae</taxon>
        <taxon>Marasmiaceae</taxon>
        <taxon>Paramarasmius</taxon>
    </lineage>
</organism>
<feature type="coiled-coil region" evidence="1">
    <location>
        <begin position="300"/>
        <end position="360"/>
    </location>
</feature>
<reference evidence="3 4" key="1">
    <citation type="submission" date="2024-01" db="EMBL/GenBank/DDBJ databases">
        <title>A draft genome for a cacao thread blight-causing isolate of Paramarasmius palmivorus.</title>
        <authorList>
            <person name="Baruah I.K."/>
            <person name="Bukari Y."/>
            <person name="Amoako-Attah I."/>
            <person name="Meinhardt L.W."/>
            <person name="Bailey B.A."/>
            <person name="Cohen S.P."/>
        </authorList>
    </citation>
    <scope>NUCLEOTIDE SEQUENCE [LARGE SCALE GENOMIC DNA]</scope>
    <source>
        <strain evidence="3 4">GH-12</strain>
    </source>
</reference>
<dbReference type="EMBL" id="JAYKXP010000356">
    <property type="protein sequence ID" value="KAK7014727.1"/>
    <property type="molecule type" value="Genomic_DNA"/>
</dbReference>
<evidence type="ECO:0000313" key="4">
    <source>
        <dbReference type="Proteomes" id="UP001383192"/>
    </source>
</evidence>
<comment type="caution">
    <text evidence="3">The sequence shown here is derived from an EMBL/GenBank/DDBJ whole genome shotgun (WGS) entry which is preliminary data.</text>
</comment>
<dbReference type="Proteomes" id="UP001383192">
    <property type="component" value="Unassembled WGS sequence"/>
</dbReference>